<comment type="caution">
    <text evidence="2">The sequence shown here is derived from an EMBL/GenBank/DDBJ whole genome shotgun (WGS) entry which is preliminary data.</text>
</comment>
<sequence>MLARTVLLFVVLTSSARAAAFDDLKQNLAECLRFELSDGGGSRGPVAARAARSCSEQIEALDRADGRRLRGDQGLSPSTWSVIRGVLGRGAGAR</sequence>
<protein>
    <submittedName>
        <fullName evidence="2">Uncharacterized protein</fullName>
    </submittedName>
</protein>
<dbReference type="RefSeq" id="WP_147078422.1">
    <property type="nucleotide sequence ID" value="NZ_BJZT01000018.1"/>
</dbReference>
<reference evidence="2 3" key="1">
    <citation type="submission" date="2019-07" db="EMBL/GenBank/DDBJ databases">
        <title>Whole genome shotgun sequence of Methylobacterium haplocladii NBRC 107714.</title>
        <authorList>
            <person name="Hosoyama A."/>
            <person name="Uohara A."/>
            <person name="Ohji S."/>
            <person name="Ichikawa N."/>
        </authorList>
    </citation>
    <scope>NUCLEOTIDE SEQUENCE [LARGE SCALE GENOMIC DNA]</scope>
    <source>
        <strain evidence="2 3">NBRC 107714</strain>
    </source>
</reference>
<accession>A0A512IPD0</accession>
<proteinExistence type="predicted"/>
<dbReference type="EMBL" id="BJZT01000018">
    <property type="protein sequence ID" value="GEO99540.1"/>
    <property type="molecule type" value="Genomic_DNA"/>
</dbReference>
<evidence type="ECO:0000313" key="3">
    <source>
        <dbReference type="Proteomes" id="UP000321258"/>
    </source>
</evidence>
<name>A0A512IPD0_9HYPH</name>
<dbReference type="Proteomes" id="UP000321258">
    <property type="component" value="Unassembled WGS sequence"/>
</dbReference>
<keyword evidence="1" id="KW-0732">Signal</keyword>
<dbReference type="AlphaFoldDB" id="A0A512IPD0"/>
<feature type="signal peptide" evidence="1">
    <location>
        <begin position="1"/>
        <end position="18"/>
    </location>
</feature>
<gene>
    <name evidence="2" type="ORF">MHA02_19280</name>
</gene>
<evidence type="ECO:0000313" key="2">
    <source>
        <dbReference type="EMBL" id="GEO99540.1"/>
    </source>
</evidence>
<evidence type="ECO:0000256" key="1">
    <source>
        <dbReference type="SAM" id="SignalP"/>
    </source>
</evidence>
<keyword evidence="3" id="KW-1185">Reference proteome</keyword>
<feature type="chain" id="PRO_5022066698" evidence="1">
    <location>
        <begin position="19"/>
        <end position="94"/>
    </location>
</feature>
<dbReference type="OrthoDB" id="7998037at2"/>
<organism evidence="2 3">
    <name type="scientific">Methylobacterium haplocladii</name>
    <dbReference type="NCBI Taxonomy" id="1176176"/>
    <lineage>
        <taxon>Bacteria</taxon>
        <taxon>Pseudomonadati</taxon>
        <taxon>Pseudomonadota</taxon>
        <taxon>Alphaproteobacteria</taxon>
        <taxon>Hyphomicrobiales</taxon>
        <taxon>Methylobacteriaceae</taxon>
        <taxon>Methylobacterium</taxon>
    </lineage>
</organism>